<comment type="caution">
    <text evidence="1">The sequence shown here is derived from an EMBL/GenBank/DDBJ whole genome shotgun (WGS) entry which is preliminary data.</text>
</comment>
<sequence>MYGSIKYGVNKYGQELIVTEDEIELYRPDLLACLPPFLREIPEFKAWNDVVGYEIALLNWKRQDLLKQCFIDTATWGLYLWEEEYGILADLNKSYEERREIVKAKKRGHGTVTKKLIKNIAEAFSGGECEVIEHTESYCFTIKFIGIKGIPKNLAAFKEMIEIIKPAHLDYDFKYTYTVWNFLKDKNLVWNTKKTWNHLKVY</sequence>
<dbReference type="Pfam" id="PF10076">
    <property type="entry name" value="Phage_Mu_Gp48"/>
    <property type="match status" value="1"/>
</dbReference>
<organism evidence="1 2">
    <name type="scientific">Clostridium oceanicum</name>
    <dbReference type="NCBI Taxonomy" id="1543"/>
    <lineage>
        <taxon>Bacteria</taxon>
        <taxon>Bacillati</taxon>
        <taxon>Bacillota</taxon>
        <taxon>Clostridia</taxon>
        <taxon>Eubacteriales</taxon>
        <taxon>Clostridiaceae</taxon>
        <taxon>Clostridium</taxon>
    </lineage>
</organism>
<evidence type="ECO:0000313" key="1">
    <source>
        <dbReference type="EMBL" id="GAA0735761.1"/>
    </source>
</evidence>
<dbReference type="RefSeq" id="WP_343759443.1">
    <property type="nucleotide sequence ID" value="NZ_BAAACG010000006.1"/>
</dbReference>
<reference evidence="1 2" key="1">
    <citation type="journal article" date="2019" name="Int. J. Syst. Evol. Microbiol.">
        <title>The Global Catalogue of Microorganisms (GCM) 10K type strain sequencing project: providing services to taxonomists for standard genome sequencing and annotation.</title>
        <authorList>
            <consortium name="The Broad Institute Genomics Platform"/>
            <consortium name="The Broad Institute Genome Sequencing Center for Infectious Disease"/>
            <person name="Wu L."/>
            <person name="Ma J."/>
        </authorList>
    </citation>
    <scope>NUCLEOTIDE SEQUENCE [LARGE SCALE GENOMIC DNA]</scope>
    <source>
        <strain evidence="1 2">JCM 1407</strain>
    </source>
</reference>
<gene>
    <name evidence="1" type="ORF">GCM10008906_09870</name>
</gene>
<dbReference type="EMBL" id="BAAACG010000006">
    <property type="protein sequence ID" value="GAA0735761.1"/>
    <property type="molecule type" value="Genomic_DNA"/>
</dbReference>
<evidence type="ECO:0008006" key="3">
    <source>
        <dbReference type="Google" id="ProtNLM"/>
    </source>
</evidence>
<keyword evidence="2" id="KW-1185">Reference proteome</keyword>
<dbReference type="Proteomes" id="UP001501510">
    <property type="component" value="Unassembled WGS sequence"/>
</dbReference>
<accession>A0ABN1JCG5</accession>
<name>A0ABN1JCG5_9CLOT</name>
<dbReference type="InterPro" id="IPR018755">
    <property type="entry name" value="Phage_Mu_Gp48"/>
</dbReference>
<proteinExistence type="predicted"/>
<protein>
    <recommendedName>
        <fullName evidence="3">DUF2313 domain-containing protein</fullName>
    </recommendedName>
</protein>
<evidence type="ECO:0000313" key="2">
    <source>
        <dbReference type="Proteomes" id="UP001501510"/>
    </source>
</evidence>